<dbReference type="InterPro" id="IPR018108">
    <property type="entry name" value="MCP_transmembrane"/>
</dbReference>
<dbReference type="Proteomes" id="UP000281553">
    <property type="component" value="Unassembled WGS sequence"/>
</dbReference>
<protein>
    <submittedName>
        <fullName evidence="7">Uncharacterized protein</fullName>
    </submittedName>
</protein>
<organism evidence="7 8">
    <name type="scientific">Dibothriocephalus latus</name>
    <name type="common">Fish tapeworm</name>
    <name type="synonym">Diphyllobothrium latum</name>
    <dbReference type="NCBI Taxonomy" id="60516"/>
    <lineage>
        <taxon>Eukaryota</taxon>
        <taxon>Metazoa</taxon>
        <taxon>Spiralia</taxon>
        <taxon>Lophotrochozoa</taxon>
        <taxon>Platyhelminthes</taxon>
        <taxon>Cestoda</taxon>
        <taxon>Eucestoda</taxon>
        <taxon>Diphyllobothriidea</taxon>
        <taxon>Diphyllobothriidae</taxon>
        <taxon>Dibothriocephalus</taxon>
    </lineage>
</organism>
<dbReference type="Pfam" id="PF00153">
    <property type="entry name" value="Mito_carr"/>
    <property type="match status" value="1"/>
</dbReference>
<dbReference type="Gene3D" id="1.50.40.10">
    <property type="entry name" value="Mitochondrial carrier domain"/>
    <property type="match status" value="1"/>
</dbReference>
<keyword evidence="4 5" id="KW-0472">Membrane</keyword>
<dbReference type="AlphaFoldDB" id="A0A3P7NZZ2"/>
<evidence type="ECO:0000313" key="7">
    <source>
        <dbReference type="EMBL" id="VDN13772.1"/>
    </source>
</evidence>
<keyword evidence="3 5" id="KW-0812">Transmembrane</keyword>
<comment type="subcellular location">
    <subcellularLocation>
        <location evidence="1">Membrane</location>
        <topology evidence="1">Multi-pass membrane protein</topology>
    </subcellularLocation>
</comment>
<evidence type="ECO:0000256" key="1">
    <source>
        <dbReference type="ARBA" id="ARBA00004141"/>
    </source>
</evidence>
<evidence type="ECO:0000256" key="2">
    <source>
        <dbReference type="ARBA" id="ARBA00006375"/>
    </source>
</evidence>
<evidence type="ECO:0000256" key="4">
    <source>
        <dbReference type="ARBA" id="ARBA00023136"/>
    </source>
</evidence>
<sequence>MIGSEVNPLMYLYFGSAPRKMRRIFGTKLQPYDSELQKGSPLASGNVITAFRHIYLERGVRGLFAGVAPRVGQVSIGGAIFLGLYDITKRMWTSALY</sequence>
<dbReference type="OrthoDB" id="276989at2759"/>
<dbReference type="SUPFAM" id="SSF103506">
    <property type="entry name" value="Mitochondrial carrier"/>
    <property type="match status" value="1"/>
</dbReference>
<dbReference type="PROSITE" id="PS50920">
    <property type="entry name" value="SOLCAR"/>
    <property type="match status" value="1"/>
</dbReference>
<gene>
    <name evidence="7" type="ORF">DILT_LOCUS9603</name>
</gene>
<evidence type="ECO:0000313" key="8">
    <source>
        <dbReference type="Proteomes" id="UP000281553"/>
    </source>
</evidence>
<comment type="similarity">
    <text evidence="2 6">Belongs to the mitochondrial carrier (TC 2.A.29) family.</text>
</comment>
<accession>A0A3P7NZZ2</accession>
<feature type="repeat" description="Solcar" evidence="5">
    <location>
        <begin position="6"/>
        <end position="91"/>
    </location>
</feature>
<dbReference type="EMBL" id="UYRU01057309">
    <property type="protein sequence ID" value="VDN13772.1"/>
    <property type="molecule type" value="Genomic_DNA"/>
</dbReference>
<evidence type="ECO:0000256" key="6">
    <source>
        <dbReference type="RuleBase" id="RU000488"/>
    </source>
</evidence>
<evidence type="ECO:0000256" key="5">
    <source>
        <dbReference type="PROSITE-ProRule" id="PRU00282"/>
    </source>
</evidence>
<proteinExistence type="inferred from homology"/>
<reference evidence="7 8" key="1">
    <citation type="submission" date="2018-11" db="EMBL/GenBank/DDBJ databases">
        <authorList>
            <consortium name="Pathogen Informatics"/>
        </authorList>
    </citation>
    <scope>NUCLEOTIDE SEQUENCE [LARGE SCALE GENOMIC DNA]</scope>
</reference>
<keyword evidence="6" id="KW-0813">Transport</keyword>
<dbReference type="InterPro" id="IPR023395">
    <property type="entry name" value="MCP_dom_sf"/>
</dbReference>
<evidence type="ECO:0000256" key="3">
    <source>
        <dbReference type="ARBA" id="ARBA00022692"/>
    </source>
</evidence>
<keyword evidence="8" id="KW-1185">Reference proteome</keyword>
<name>A0A3P7NZZ2_DIBLA</name>
<dbReference type="GO" id="GO:0016020">
    <property type="term" value="C:membrane"/>
    <property type="evidence" value="ECO:0007669"/>
    <property type="project" value="UniProtKB-SubCell"/>
</dbReference>